<name>A0A941ETC9_9ACTN</name>
<dbReference type="InterPro" id="IPR003776">
    <property type="entry name" value="YcaO-like_dom"/>
</dbReference>
<dbReference type="NCBIfam" id="TIGR03604">
    <property type="entry name" value="TOMM_cyclo_SagD"/>
    <property type="match status" value="1"/>
</dbReference>
<dbReference type="Proteomes" id="UP000675781">
    <property type="component" value="Unassembled WGS sequence"/>
</dbReference>
<dbReference type="Gene3D" id="3.30.160.660">
    <property type="match status" value="1"/>
</dbReference>
<dbReference type="Gene3D" id="3.30.40.250">
    <property type="match status" value="1"/>
</dbReference>
<dbReference type="PANTHER" id="PTHR37809">
    <property type="entry name" value="RIBOSOMAL PROTEIN S12 METHYLTHIOTRANSFERASE ACCESSORY FACTOR YCAO"/>
    <property type="match status" value="1"/>
</dbReference>
<sequence>MSLEYLLSPFGVVSGLLTDPPLPGLPGYRHVIGMAGAGIPFGANGMTSIVGAGRTYRDPASARLIALAETAERYAGLSGTRVPMVWSTAADLPGRHLDLRRLPRCTPEEYAHPACPVVPFDPAAPIRWVSGTDLATGEATWVPAVLACYQIPEQSDAERFSYRISTGHAVHTDAENALFGALCEMVERDAIALIWLQRLTPPELPADRHGDLTRELIDWAARRHLRTWLFDATTDLGVPVVYCLQQAEHDASLHTVVGCGAAASLPEAAEKALLEAIGIRPGLRGTDLKSDPATFGSLTDGARYMAHPERAAAFDFLFAGPDGRLITGVEPLAFDRDPQARLGRLIAVFAERGMEAIGLDMTTSELEAAGLTAVSVVVPDLQPLTMLRHAQFRAHPRLYAAPVAMGCAPLPPEELNPWPQPFA</sequence>
<gene>
    <name evidence="2" type="ORF">KDL01_22565</name>
</gene>
<dbReference type="AlphaFoldDB" id="A0A941ETC9"/>
<dbReference type="EMBL" id="JAGSOG010000123">
    <property type="protein sequence ID" value="MBR7836077.1"/>
    <property type="molecule type" value="Genomic_DNA"/>
</dbReference>
<evidence type="ECO:0000313" key="3">
    <source>
        <dbReference type="Proteomes" id="UP000675781"/>
    </source>
</evidence>
<evidence type="ECO:0000313" key="2">
    <source>
        <dbReference type="EMBL" id="MBR7836077.1"/>
    </source>
</evidence>
<organism evidence="2 3">
    <name type="scientific">Actinospica durhamensis</name>
    <dbReference type="NCBI Taxonomy" id="1508375"/>
    <lineage>
        <taxon>Bacteria</taxon>
        <taxon>Bacillati</taxon>
        <taxon>Actinomycetota</taxon>
        <taxon>Actinomycetes</taxon>
        <taxon>Catenulisporales</taxon>
        <taxon>Actinospicaceae</taxon>
        <taxon>Actinospica</taxon>
    </lineage>
</organism>
<proteinExistence type="predicted"/>
<reference evidence="2" key="1">
    <citation type="submission" date="2021-04" db="EMBL/GenBank/DDBJ databases">
        <title>Genome based classification of Actinospica acidithermotolerans sp. nov., an actinobacterium isolated from an Indonesian hot spring.</title>
        <authorList>
            <person name="Kusuma A.B."/>
            <person name="Putra K.E."/>
            <person name="Nafisah S."/>
            <person name="Loh J."/>
            <person name="Nouioui I."/>
            <person name="Goodfellow M."/>
        </authorList>
    </citation>
    <scope>NUCLEOTIDE SEQUENCE</scope>
    <source>
        <strain evidence="2">CSCA 57</strain>
    </source>
</reference>
<dbReference type="PANTHER" id="PTHR37809:SF1">
    <property type="entry name" value="RIBOSOMAL PROTEIN S12 METHYLTHIOTRANSFERASE ACCESSORY FACTOR YCAO"/>
    <property type="match status" value="1"/>
</dbReference>
<dbReference type="Pfam" id="PF02624">
    <property type="entry name" value="YcaO"/>
    <property type="match status" value="1"/>
</dbReference>
<keyword evidence="3" id="KW-1185">Reference proteome</keyword>
<accession>A0A941ETC9</accession>
<evidence type="ECO:0000259" key="1">
    <source>
        <dbReference type="PROSITE" id="PS51664"/>
    </source>
</evidence>
<dbReference type="PROSITE" id="PS51664">
    <property type="entry name" value="YCAO"/>
    <property type="match status" value="1"/>
</dbReference>
<feature type="domain" description="YcaO" evidence="1">
    <location>
        <begin position="51"/>
        <end position="423"/>
    </location>
</feature>
<dbReference type="Gene3D" id="3.30.1330.230">
    <property type="match status" value="1"/>
</dbReference>
<comment type="caution">
    <text evidence="2">The sequence shown here is derived from an EMBL/GenBank/DDBJ whole genome shotgun (WGS) entry which is preliminary data.</text>
</comment>
<protein>
    <submittedName>
        <fullName evidence="2">YcaO-like family protein</fullName>
    </submittedName>
</protein>
<dbReference type="InterPro" id="IPR027624">
    <property type="entry name" value="TOMM_cyclo_SagD"/>
</dbReference>
<dbReference type="RefSeq" id="WP_212530565.1">
    <property type="nucleotide sequence ID" value="NZ_JAGSOG010000123.1"/>
</dbReference>